<evidence type="ECO:0000256" key="1">
    <source>
        <dbReference type="ARBA" id="ARBA00004117"/>
    </source>
</evidence>
<keyword evidence="9" id="KW-0969">Cilium</keyword>
<dbReference type="InterPro" id="IPR006299">
    <property type="entry name" value="FlgC"/>
</dbReference>
<comment type="similarity">
    <text evidence="2">Belongs to the flagella basal body rod proteins family.</text>
</comment>
<dbReference type="Pfam" id="PF00460">
    <property type="entry name" value="Flg_bb_rod"/>
    <property type="match status" value="1"/>
</dbReference>
<evidence type="ECO:0000313" key="10">
    <source>
        <dbReference type="Proteomes" id="UP000235005"/>
    </source>
</evidence>
<dbReference type="InterPro" id="IPR019776">
    <property type="entry name" value="Flagellar_basal_body_rod_CS"/>
</dbReference>
<proteinExistence type="inferred from homology"/>
<feature type="domain" description="Flagellar basal-body/hook protein C-terminal" evidence="8">
    <location>
        <begin position="94"/>
        <end position="138"/>
    </location>
</feature>
<organism evidence="9 10">
    <name type="scientific">Pseudohalioglobus lutimaris</name>
    <dbReference type="NCBI Taxonomy" id="1737061"/>
    <lineage>
        <taxon>Bacteria</taxon>
        <taxon>Pseudomonadati</taxon>
        <taxon>Pseudomonadota</taxon>
        <taxon>Gammaproteobacteria</taxon>
        <taxon>Cellvibrionales</taxon>
        <taxon>Halieaceae</taxon>
        <taxon>Pseudohalioglobus</taxon>
    </lineage>
</organism>
<evidence type="ECO:0000259" key="8">
    <source>
        <dbReference type="Pfam" id="PF06429"/>
    </source>
</evidence>
<comment type="subunit">
    <text evidence="5 6">The basal body constitutes a major portion of the flagellar organelle and consists of four rings (L,P,S, and M) mounted on a central rod. The rod consists of about 26 subunits of FlgG in the distal portion, and FlgB, FlgC and FlgF are thought to build up the proximal portion of the rod with about 6 subunits each.</text>
</comment>
<dbReference type="InterPro" id="IPR010930">
    <property type="entry name" value="Flg_bb/hook_C_dom"/>
</dbReference>
<reference evidence="9 10" key="1">
    <citation type="submission" date="2018-01" db="EMBL/GenBank/DDBJ databases">
        <title>The draft genome sequence of Halioglobus lutimaris HF004.</title>
        <authorList>
            <person name="Du Z.-J."/>
            <person name="Shi M.-J."/>
        </authorList>
    </citation>
    <scope>NUCLEOTIDE SEQUENCE [LARGE SCALE GENOMIC DNA]</scope>
    <source>
        <strain evidence="9 10">HF004</strain>
    </source>
</reference>
<keyword evidence="10" id="KW-1185">Reference proteome</keyword>
<dbReference type="GO" id="GO:0071978">
    <property type="term" value="P:bacterial-type flagellum-dependent swarming motility"/>
    <property type="evidence" value="ECO:0007669"/>
    <property type="project" value="TreeGrafter"/>
</dbReference>
<dbReference type="Pfam" id="PF06429">
    <property type="entry name" value="Flg_bbr_C"/>
    <property type="match status" value="1"/>
</dbReference>
<evidence type="ECO:0000256" key="6">
    <source>
        <dbReference type="RuleBase" id="RU362062"/>
    </source>
</evidence>
<comment type="caution">
    <text evidence="9">The sequence shown here is derived from an EMBL/GenBank/DDBJ whole genome shotgun (WGS) entry which is preliminary data.</text>
</comment>
<evidence type="ECO:0000256" key="4">
    <source>
        <dbReference type="ARBA" id="ARBA00023143"/>
    </source>
</evidence>
<feature type="domain" description="Flagellar basal body rod protein N-terminal" evidence="7">
    <location>
        <begin position="7"/>
        <end position="33"/>
    </location>
</feature>
<dbReference type="Proteomes" id="UP000235005">
    <property type="component" value="Unassembled WGS sequence"/>
</dbReference>
<dbReference type="EMBL" id="PKUS01000015">
    <property type="protein sequence ID" value="PLW68414.1"/>
    <property type="molecule type" value="Genomic_DNA"/>
</dbReference>
<dbReference type="NCBIfam" id="TIGR01395">
    <property type="entry name" value="FlgC"/>
    <property type="match status" value="1"/>
</dbReference>
<evidence type="ECO:0000313" key="9">
    <source>
        <dbReference type="EMBL" id="PLW68414.1"/>
    </source>
</evidence>
<evidence type="ECO:0000259" key="7">
    <source>
        <dbReference type="Pfam" id="PF00460"/>
    </source>
</evidence>
<evidence type="ECO:0000256" key="3">
    <source>
        <dbReference type="ARBA" id="ARBA00017941"/>
    </source>
</evidence>
<evidence type="ECO:0000256" key="2">
    <source>
        <dbReference type="ARBA" id="ARBA00009677"/>
    </source>
</evidence>
<keyword evidence="9" id="KW-0966">Cell projection</keyword>
<gene>
    <name evidence="9" type="primary">flgC</name>
    <name evidence="9" type="ORF">C0039_12820</name>
</gene>
<dbReference type="GO" id="GO:0030694">
    <property type="term" value="C:bacterial-type flagellum basal body, rod"/>
    <property type="evidence" value="ECO:0007669"/>
    <property type="project" value="UniProtKB-UniRule"/>
</dbReference>
<keyword evidence="4 6" id="KW-0975">Bacterial flagellum</keyword>
<dbReference type="PANTHER" id="PTHR30435:SF2">
    <property type="entry name" value="FLAGELLAR BASAL-BODY ROD PROTEIN FLGC"/>
    <property type="match status" value="1"/>
</dbReference>
<evidence type="ECO:0000256" key="5">
    <source>
        <dbReference type="ARBA" id="ARBA00025933"/>
    </source>
</evidence>
<name>A0A2N5X1P2_9GAMM</name>
<protein>
    <recommendedName>
        <fullName evidence="3 6">Flagellar basal-body rod protein FlgC</fullName>
    </recommendedName>
</protein>
<dbReference type="PROSITE" id="PS00588">
    <property type="entry name" value="FLAGELLA_BB_ROD"/>
    <property type="match status" value="1"/>
</dbReference>
<dbReference type="AlphaFoldDB" id="A0A2N5X1P2"/>
<comment type="subcellular location">
    <subcellularLocation>
        <location evidence="1 6">Bacterial flagellum basal body</location>
    </subcellularLocation>
</comment>
<dbReference type="PANTHER" id="PTHR30435">
    <property type="entry name" value="FLAGELLAR PROTEIN"/>
    <property type="match status" value="1"/>
</dbReference>
<sequence length="140" mass="15120">MSLFNVMEISGSALTAQSVRLNTIASNLANAEVVASKPESAYRARHPVFSTLLNGAMSGFGRNGMGGVRVDRIVESKVEPGKEFSPAHPMADEEGYIYLSNVNTVDEMANMISASRSYQSSVEAMNTTKQLIMRTLNLGK</sequence>
<keyword evidence="9" id="KW-0282">Flagellum</keyword>
<accession>A0A2N5X1P2</accession>
<dbReference type="InterPro" id="IPR001444">
    <property type="entry name" value="Flag_bb_rod_N"/>
</dbReference>
<dbReference type="OrthoDB" id="9794148at2"/>
<dbReference type="RefSeq" id="WP_075999267.1">
    <property type="nucleotide sequence ID" value="NZ_PKUS01000015.1"/>
</dbReference>